<keyword evidence="3" id="KW-1185">Reference proteome</keyword>
<accession>A0A1E5WHN0</accession>
<name>A0A1E5WHN0_9POAL</name>
<evidence type="ECO:0000313" key="3">
    <source>
        <dbReference type="Proteomes" id="UP000095767"/>
    </source>
</evidence>
<dbReference type="Proteomes" id="UP000095767">
    <property type="component" value="Unassembled WGS sequence"/>
</dbReference>
<feature type="signal peptide" evidence="1">
    <location>
        <begin position="1"/>
        <end position="19"/>
    </location>
</feature>
<feature type="chain" id="PRO_5009189287" evidence="1">
    <location>
        <begin position="20"/>
        <end position="52"/>
    </location>
</feature>
<feature type="non-terminal residue" evidence="2">
    <location>
        <position position="1"/>
    </location>
</feature>
<keyword evidence="1" id="KW-0732">Signal</keyword>
<gene>
    <name evidence="2" type="ORF">BAE44_0002076</name>
</gene>
<dbReference type="AlphaFoldDB" id="A0A1E5WHN0"/>
<organism evidence="2 3">
    <name type="scientific">Dichanthelium oligosanthes</name>
    <dbReference type="NCBI Taxonomy" id="888268"/>
    <lineage>
        <taxon>Eukaryota</taxon>
        <taxon>Viridiplantae</taxon>
        <taxon>Streptophyta</taxon>
        <taxon>Embryophyta</taxon>
        <taxon>Tracheophyta</taxon>
        <taxon>Spermatophyta</taxon>
        <taxon>Magnoliopsida</taxon>
        <taxon>Liliopsida</taxon>
        <taxon>Poales</taxon>
        <taxon>Poaceae</taxon>
        <taxon>PACMAD clade</taxon>
        <taxon>Panicoideae</taxon>
        <taxon>Panicodae</taxon>
        <taxon>Paniceae</taxon>
        <taxon>Dichantheliinae</taxon>
        <taxon>Dichanthelium</taxon>
    </lineage>
</organism>
<dbReference type="EMBL" id="LWDX02007460">
    <property type="protein sequence ID" value="OEL36906.1"/>
    <property type="molecule type" value="Genomic_DNA"/>
</dbReference>
<sequence length="52" mass="6077">LNSSTRLIVMGLILQKLFMVDGPSSYEIARVKCRLRELEQLPVFRTPNMQRQ</sequence>
<evidence type="ECO:0000313" key="2">
    <source>
        <dbReference type="EMBL" id="OEL36906.1"/>
    </source>
</evidence>
<evidence type="ECO:0000256" key="1">
    <source>
        <dbReference type="SAM" id="SignalP"/>
    </source>
</evidence>
<protein>
    <submittedName>
        <fullName evidence="2">Uncharacterized protein</fullName>
    </submittedName>
</protein>
<proteinExistence type="predicted"/>
<reference evidence="2 3" key="1">
    <citation type="submission" date="2016-09" db="EMBL/GenBank/DDBJ databases">
        <title>The draft genome of Dichanthelium oligosanthes: A C3 panicoid grass species.</title>
        <authorList>
            <person name="Studer A.J."/>
            <person name="Schnable J.C."/>
            <person name="Brutnell T.P."/>
        </authorList>
    </citation>
    <scope>NUCLEOTIDE SEQUENCE [LARGE SCALE GENOMIC DNA]</scope>
    <source>
        <strain evidence="3">cv. Kellogg 1175</strain>
        <tissue evidence="2">Leaf</tissue>
    </source>
</reference>
<comment type="caution">
    <text evidence="2">The sequence shown here is derived from an EMBL/GenBank/DDBJ whole genome shotgun (WGS) entry which is preliminary data.</text>
</comment>